<evidence type="ECO:0000313" key="1">
    <source>
        <dbReference type="EMBL" id="KON30207.1"/>
    </source>
</evidence>
<dbReference type="Gene3D" id="1.10.10.10">
    <property type="entry name" value="Winged helix-like DNA-binding domain superfamily/Winged helix DNA-binding domain"/>
    <property type="match status" value="1"/>
</dbReference>
<accession>A0A0M0BNP0</accession>
<dbReference type="InterPro" id="IPR036390">
    <property type="entry name" value="WH_DNA-bd_sf"/>
</dbReference>
<sequence>MTIIVCLVGTHLGRPFEGIRHWSKRQGITRLYLLYSDVETEDETAIFSYMSRKNAEELRERLEILEPIMVGYDPMDHRSAFRTIYGVLSRAAEEGEEALIDITSTTNLTQGVALTVALMFRNARVYTVPSEQPAWYVEGKVGDERFEEWFEKARNQPGLEPIEIKLPGYRLEPHTKHEEREWEMERQLLRLLRERGGSADSVSDLIRWFGHEDPSSTLRNRFSRIVSRLEARGLIESEKGSKMKSIQLTEFGSIYAEAISEESDV</sequence>
<gene>
    <name evidence="1" type="ORF">AC482_04435</name>
</gene>
<dbReference type="SUPFAM" id="SSF46785">
    <property type="entry name" value="Winged helix' DNA-binding domain"/>
    <property type="match status" value="1"/>
</dbReference>
<name>A0A0M0BNP0_9ARCH</name>
<dbReference type="Proteomes" id="UP000037210">
    <property type="component" value="Unassembled WGS sequence"/>
</dbReference>
<dbReference type="AlphaFoldDB" id="A0A0M0BNP0"/>
<protein>
    <submittedName>
        <fullName evidence="1">Uncharacterized protein</fullName>
    </submittedName>
</protein>
<reference evidence="1 2" key="1">
    <citation type="submission" date="2015-06" db="EMBL/GenBank/DDBJ databases">
        <title>New insights into the roles of widespread benthic archaea in carbon and nitrogen cycling.</title>
        <authorList>
            <person name="Lazar C.S."/>
            <person name="Baker B.J."/>
            <person name="Seitz K.W."/>
            <person name="Hyde A.S."/>
            <person name="Dick G.J."/>
            <person name="Hinrichs K.-U."/>
            <person name="Teske A.P."/>
        </authorList>
    </citation>
    <scope>NUCLEOTIDE SEQUENCE [LARGE SCALE GENOMIC DNA]</scope>
    <source>
        <strain evidence="1">DG-45</strain>
    </source>
</reference>
<organism evidence="1 2">
    <name type="scientific">miscellaneous Crenarchaeota group-15 archaeon DG-45</name>
    <dbReference type="NCBI Taxonomy" id="1685127"/>
    <lineage>
        <taxon>Archaea</taxon>
        <taxon>Candidatus Bathyarchaeota</taxon>
        <taxon>MCG-15</taxon>
    </lineage>
</organism>
<dbReference type="InterPro" id="IPR036388">
    <property type="entry name" value="WH-like_DNA-bd_sf"/>
</dbReference>
<proteinExistence type="predicted"/>
<evidence type="ECO:0000313" key="2">
    <source>
        <dbReference type="Proteomes" id="UP000037210"/>
    </source>
</evidence>
<comment type="caution">
    <text evidence="1">The sequence shown here is derived from an EMBL/GenBank/DDBJ whole genome shotgun (WGS) entry which is preliminary data.</text>
</comment>
<dbReference type="EMBL" id="LFWZ01000037">
    <property type="protein sequence ID" value="KON30207.1"/>
    <property type="molecule type" value="Genomic_DNA"/>
</dbReference>